<organism evidence="7 8">
    <name type="scientific">Streptomyces coeruleorubidus</name>
    <dbReference type="NCBI Taxonomy" id="116188"/>
    <lineage>
        <taxon>Bacteria</taxon>
        <taxon>Bacillati</taxon>
        <taxon>Actinomycetota</taxon>
        <taxon>Actinomycetes</taxon>
        <taxon>Kitasatosporales</taxon>
        <taxon>Streptomycetaceae</taxon>
        <taxon>Streptomyces</taxon>
    </lineage>
</organism>
<dbReference type="Pfam" id="PF00440">
    <property type="entry name" value="TetR_N"/>
    <property type="match status" value="1"/>
</dbReference>
<dbReference type="GeneID" id="91422657"/>
<dbReference type="InterPro" id="IPR050109">
    <property type="entry name" value="HTH-type_TetR-like_transc_reg"/>
</dbReference>
<dbReference type="InterPro" id="IPR001647">
    <property type="entry name" value="HTH_TetR"/>
</dbReference>
<evidence type="ECO:0000256" key="5">
    <source>
        <dbReference type="SAM" id="MobiDB-lite"/>
    </source>
</evidence>
<evidence type="ECO:0000256" key="1">
    <source>
        <dbReference type="ARBA" id="ARBA00023015"/>
    </source>
</evidence>
<sequence length="223" mass="23250">MTTPPPGLPPPGLRERKKQATREALREAALRLAVERGPEQVRVEDIAEAAGVSPRTYNNYFASREQAIVSAVTADREARIAAAVAARPAGVRLADAVTEAAVEQYTNTSEREHQALLLITTQTALRDAFLDTTAGIEPPLTAVIAERLGDAGAHTARVLAASVAAAIRIALEGWLRPAGNAEAAGSFGAGGLVVPSGSLPDQLRAALAPLAPAFDAAERRTQP</sequence>
<feature type="domain" description="HTH tetR-type" evidence="6">
    <location>
        <begin position="19"/>
        <end position="79"/>
    </location>
</feature>
<feature type="DNA-binding region" description="H-T-H motif" evidence="4">
    <location>
        <begin position="42"/>
        <end position="61"/>
    </location>
</feature>
<evidence type="ECO:0000313" key="8">
    <source>
        <dbReference type="Proteomes" id="UP000326598"/>
    </source>
</evidence>
<dbReference type="PANTHER" id="PTHR30055">
    <property type="entry name" value="HTH-TYPE TRANSCRIPTIONAL REGULATOR RUTR"/>
    <property type="match status" value="1"/>
</dbReference>
<keyword evidence="3" id="KW-0804">Transcription</keyword>
<feature type="compositionally biased region" description="Pro residues" evidence="5">
    <location>
        <begin position="1"/>
        <end position="12"/>
    </location>
</feature>
<evidence type="ECO:0000256" key="4">
    <source>
        <dbReference type="PROSITE-ProRule" id="PRU00335"/>
    </source>
</evidence>
<proteinExistence type="predicted"/>
<dbReference type="InterPro" id="IPR009057">
    <property type="entry name" value="Homeodomain-like_sf"/>
</dbReference>
<dbReference type="SUPFAM" id="SSF46689">
    <property type="entry name" value="Homeodomain-like"/>
    <property type="match status" value="1"/>
</dbReference>
<evidence type="ECO:0000256" key="3">
    <source>
        <dbReference type="ARBA" id="ARBA00023163"/>
    </source>
</evidence>
<evidence type="ECO:0000256" key="2">
    <source>
        <dbReference type="ARBA" id="ARBA00023125"/>
    </source>
</evidence>
<keyword evidence="2 4" id="KW-0238">DNA-binding</keyword>
<dbReference type="KEGG" id="scoe:CP976_42435"/>
<dbReference type="PROSITE" id="PS50977">
    <property type="entry name" value="HTH_TETR_2"/>
    <property type="match status" value="1"/>
</dbReference>
<dbReference type="Proteomes" id="UP000326598">
    <property type="component" value="Chromosome"/>
</dbReference>
<dbReference type="AlphaFoldDB" id="A0A5J6IN26"/>
<gene>
    <name evidence="7" type="ORF">CP976_42435</name>
</gene>
<dbReference type="Gene3D" id="1.10.357.10">
    <property type="entry name" value="Tetracycline Repressor, domain 2"/>
    <property type="match status" value="1"/>
</dbReference>
<keyword evidence="1" id="KW-0805">Transcription regulation</keyword>
<feature type="region of interest" description="Disordered" evidence="5">
    <location>
        <begin position="1"/>
        <end position="21"/>
    </location>
</feature>
<evidence type="ECO:0000313" key="7">
    <source>
        <dbReference type="EMBL" id="QEV30065.1"/>
    </source>
</evidence>
<dbReference type="PANTHER" id="PTHR30055:SF238">
    <property type="entry name" value="MYCOFACTOCIN BIOSYNTHESIS TRANSCRIPTIONAL REGULATOR MFTR-RELATED"/>
    <property type="match status" value="1"/>
</dbReference>
<evidence type="ECO:0000259" key="6">
    <source>
        <dbReference type="PROSITE" id="PS50977"/>
    </source>
</evidence>
<protein>
    <submittedName>
        <fullName evidence="7">TetR family transcriptional regulator</fullName>
    </submittedName>
</protein>
<name>A0A5J6IN26_STRC4</name>
<dbReference type="GO" id="GO:0003700">
    <property type="term" value="F:DNA-binding transcription factor activity"/>
    <property type="evidence" value="ECO:0007669"/>
    <property type="project" value="TreeGrafter"/>
</dbReference>
<dbReference type="RefSeq" id="WP_150485108.1">
    <property type="nucleotide sequence ID" value="NZ_BMTB01000022.1"/>
</dbReference>
<dbReference type="EMBL" id="CP023694">
    <property type="protein sequence ID" value="QEV30065.1"/>
    <property type="molecule type" value="Genomic_DNA"/>
</dbReference>
<dbReference type="GO" id="GO:0000976">
    <property type="term" value="F:transcription cis-regulatory region binding"/>
    <property type="evidence" value="ECO:0007669"/>
    <property type="project" value="TreeGrafter"/>
</dbReference>
<accession>A0A5J6IN26</accession>
<reference evidence="7 8" key="1">
    <citation type="submission" date="2017-09" db="EMBL/GenBank/DDBJ databases">
        <authorList>
            <person name="Lee N."/>
            <person name="Cho B.-K."/>
        </authorList>
    </citation>
    <scope>NUCLEOTIDE SEQUENCE [LARGE SCALE GENOMIC DNA]</scope>
    <source>
        <strain evidence="7 8">ATCC 13740</strain>
    </source>
</reference>